<accession>A0A484LQH2</accession>
<evidence type="ECO:0000313" key="1">
    <source>
        <dbReference type="EMBL" id="VFQ78780.1"/>
    </source>
</evidence>
<sequence>MTWIILLRKLKAIDQVKPWLWFTTFQDLVQSRFRSGFWFLFLNSQHGVKTYVKKALIGIGISMSSYCNTKDLMWMTLVDIVDVMDLRVVQMTSWSLCSYGCCSFQII</sequence>
<reference evidence="1 2" key="1">
    <citation type="submission" date="2018-04" db="EMBL/GenBank/DDBJ databases">
        <authorList>
            <person name="Vogel A."/>
        </authorList>
    </citation>
    <scope>NUCLEOTIDE SEQUENCE [LARGE SCALE GENOMIC DNA]</scope>
</reference>
<name>A0A484LQH2_9ASTE</name>
<dbReference type="EMBL" id="OOIL02001856">
    <property type="protein sequence ID" value="VFQ78780.1"/>
    <property type="molecule type" value="Genomic_DNA"/>
</dbReference>
<protein>
    <submittedName>
        <fullName evidence="1">Uncharacterized protein</fullName>
    </submittedName>
</protein>
<gene>
    <name evidence="1" type="ORF">CCAM_LOCUS20556</name>
</gene>
<keyword evidence="2" id="KW-1185">Reference proteome</keyword>
<organism evidence="1 2">
    <name type="scientific">Cuscuta campestris</name>
    <dbReference type="NCBI Taxonomy" id="132261"/>
    <lineage>
        <taxon>Eukaryota</taxon>
        <taxon>Viridiplantae</taxon>
        <taxon>Streptophyta</taxon>
        <taxon>Embryophyta</taxon>
        <taxon>Tracheophyta</taxon>
        <taxon>Spermatophyta</taxon>
        <taxon>Magnoliopsida</taxon>
        <taxon>eudicotyledons</taxon>
        <taxon>Gunneridae</taxon>
        <taxon>Pentapetalae</taxon>
        <taxon>asterids</taxon>
        <taxon>lamiids</taxon>
        <taxon>Solanales</taxon>
        <taxon>Convolvulaceae</taxon>
        <taxon>Cuscuteae</taxon>
        <taxon>Cuscuta</taxon>
        <taxon>Cuscuta subgen. Grammica</taxon>
        <taxon>Cuscuta sect. Cleistogrammica</taxon>
    </lineage>
</organism>
<dbReference type="AlphaFoldDB" id="A0A484LQH2"/>
<evidence type="ECO:0000313" key="2">
    <source>
        <dbReference type="Proteomes" id="UP000595140"/>
    </source>
</evidence>
<dbReference type="Proteomes" id="UP000595140">
    <property type="component" value="Unassembled WGS sequence"/>
</dbReference>
<proteinExistence type="predicted"/>